<keyword evidence="13" id="KW-0812">Transmembrane</keyword>
<dbReference type="InterPro" id="IPR036641">
    <property type="entry name" value="HPT_dom_sf"/>
</dbReference>
<evidence type="ECO:0000256" key="9">
    <source>
        <dbReference type="ARBA" id="ARBA00064003"/>
    </source>
</evidence>
<keyword evidence="13" id="KW-0472">Membrane</keyword>
<keyword evidence="18" id="KW-1185">Reference proteome</keyword>
<dbReference type="InterPro" id="IPR001789">
    <property type="entry name" value="Sig_transdc_resp-reg_receiver"/>
</dbReference>
<dbReference type="Gene3D" id="3.40.50.2300">
    <property type="match status" value="1"/>
</dbReference>
<organism evidence="17 18">
    <name type="scientific">Acidithiobacillus ferrooxidans</name>
    <name type="common">Thiobacillus ferrooxidans</name>
    <dbReference type="NCBI Taxonomy" id="920"/>
    <lineage>
        <taxon>Bacteria</taxon>
        <taxon>Pseudomonadati</taxon>
        <taxon>Pseudomonadota</taxon>
        <taxon>Acidithiobacillia</taxon>
        <taxon>Acidithiobacillales</taxon>
        <taxon>Acidithiobacillaceae</taxon>
        <taxon>Acidithiobacillus</taxon>
    </lineage>
</organism>
<evidence type="ECO:0000256" key="7">
    <source>
        <dbReference type="ARBA" id="ARBA00022840"/>
    </source>
</evidence>
<dbReference type="SUPFAM" id="SSF47226">
    <property type="entry name" value="Histidine-containing phosphotransfer domain, HPT domain"/>
    <property type="match status" value="1"/>
</dbReference>
<evidence type="ECO:0000259" key="14">
    <source>
        <dbReference type="PROSITE" id="PS50109"/>
    </source>
</evidence>
<dbReference type="InterPro" id="IPR008207">
    <property type="entry name" value="Sig_transdc_His_kin_Hpt_dom"/>
</dbReference>
<dbReference type="EMBL" id="LVXZ01000145">
    <property type="protein sequence ID" value="OAP89018.1"/>
    <property type="molecule type" value="Genomic_DNA"/>
</dbReference>
<dbReference type="Pfam" id="PF01627">
    <property type="entry name" value="Hpt"/>
    <property type="match status" value="1"/>
</dbReference>
<evidence type="ECO:0000313" key="17">
    <source>
        <dbReference type="EMBL" id="OAP89018.1"/>
    </source>
</evidence>
<dbReference type="SMART" id="SM00448">
    <property type="entry name" value="REC"/>
    <property type="match status" value="1"/>
</dbReference>
<feature type="modified residue" description="4-aspartylphosphate" evidence="12">
    <location>
        <position position="651"/>
    </location>
</feature>
<evidence type="ECO:0000256" key="2">
    <source>
        <dbReference type="ARBA" id="ARBA00012438"/>
    </source>
</evidence>
<dbReference type="Gene3D" id="1.20.120.160">
    <property type="entry name" value="HPT domain"/>
    <property type="match status" value="1"/>
</dbReference>
<dbReference type="GO" id="GO:0000155">
    <property type="term" value="F:phosphorelay sensor kinase activity"/>
    <property type="evidence" value="ECO:0007669"/>
    <property type="project" value="InterPro"/>
</dbReference>
<evidence type="ECO:0000259" key="15">
    <source>
        <dbReference type="PROSITE" id="PS50110"/>
    </source>
</evidence>
<keyword evidence="8" id="KW-0902">Two-component regulatory system</keyword>
<evidence type="ECO:0000256" key="3">
    <source>
        <dbReference type="ARBA" id="ARBA00022553"/>
    </source>
</evidence>
<feature type="modified residue" description="Phosphohistidine" evidence="11">
    <location>
        <position position="795"/>
    </location>
</feature>
<dbReference type="GO" id="GO:0005524">
    <property type="term" value="F:ATP binding"/>
    <property type="evidence" value="ECO:0007669"/>
    <property type="project" value="UniProtKB-KW"/>
</dbReference>
<evidence type="ECO:0000256" key="10">
    <source>
        <dbReference type="ARBA" id="ARBA00068150"/>
    </source>
</evidence>
<dbReference type="FunFam" id="3.30.565.10:FF:000010">
    <property type="entry name" value="Sensor histidine kinase RcsC"/>
    <property type="match status" value="1"/>
</dbReference>
<name>A0A179BBF3_ACIFR</name>
<evidence type="ECO:0000256" key="6">
    <source>
        <dbReference type="ARBA" id="ARBA00022777"/>
    </source>
</evidence>
<accession>A0A179BBF3</accession>
<keyword evidence="6" id="KW-0418">Kinase</keyword>
<dbReference type="CDD" id="cd17546">
    <property type="entry name" value="REC_hyHK_CKI1_RcsC-like"/>
    <property type="match status" value="1"/>
</dbReference>
<dbReference type="InterPro" id="IPR003661">
    <property type="entry name" value="HisK_dim/P_dom"/>
</dbReference>
<feature type="transmembrane region" description="Helical" evidence="13">
    <location>
        <begin position="170"/>
        <end position="191"/>
    </location>
</feature>
<evidence type="ECO:0000313" key="18">
    <source>
        <dbReference type="Proteomes" id="UP000078302"/>
    </source>
</evidence>
<dbReference type="FunFam" id="1.10.287.130:FF:000002">
    <property type="entry name" value="Two-component osmosensing histidine kinase"/>
    <property type="match status" value="1"/>
</dbReference>
<feature type="transmembrane region" description="Helical" evidence="13">
    <location>
        <begin position="112"/>
        <end position="132"/>
    </location>
</feature>
<comment type="subunit">
    <text evidence="9">At low DSF concentrations, interacts with RpfF.</text>
</comment>
<dbReference type="SUPFAM" id="SSF47384">
    <property type="entry name" value="Homodimeric domain of signal transducing histidine kinase"/>
    <property type="match status" value="1"/>
</dbReference>
<dbReference type="PROSITE" id="PS50110">
    <property type="entry name" value="RESPONSE_REGULATORY"/>
    <property type="match status" value="1"/>
</dbReference>
<dbReference type="SMART" id="SM00388">
    <property type="entry name" value="HisKA"/>
    <property type="match status" value="1"/>
</dbReference>
<dbReference type="GO" id="GO:0005886">
    <property type="term" value="C:plasma membrane"/>
    <property type="evidence" value="ECO:0007669"/>
    <property type="project" value="UniProtKB-SubCell"/>
</dbReference>
<dbReference type="PROSITE" id="PS50894">
    <property type="entry name" value="HPT"/>
    <property type="match status" value="1"/>
</dbReference>
<dbReference type="SUPFAM" id="SSF52172">
    <property type="entry name" value="CheY-like"/>
    <property type="match status" value="1"/>
</dbReference>
<dbReference type="Proteomes" id="UP000078302">
    <property type="component" value="Unassembled WGS sequence"/>
</dbReference>
<dbReference type="InterPro" id="IPR036890">
    <property type="entry name" value="HATPase_C_sf"/>
</dbReference>
<dbReference type="PRINTS" id="PR00344">
    <property type="entry name" value="BCTRLSENSOR"/>
</dbReference>
<evidence type="ECO:0000256" key="1">
    <source>
        <dbReference type="ARBA" id="ARBA00000085"/>
    </source>
</evidence>
<dbReference type="PROSITE" id="PS50109">
    <property type="entry name" value="HIS_KIN"/>
    <property type="match status" value="1"/>
</dbReference>
<dbReference type="InterPro" id="IPR011006">
    <property type="entry name" value="CheY-like_superfamily"/>
</dbReference>
<dbReference type="Pfam" id="PF00072">
    <property type="entry name" value="Response_reg"/>
    <property type="match status" value="1"/>
</dbReference>
<reference evidence="17 18" key="1">
    <citation type="submission" date="2016-04" db="EMBL/GenBank/DDBJ databases">
        <title>Acidithiobacillus ferrooxidans genome sequencing and assembly.</title>
        <authorList>
            <person name="Zhou Z."/>
        </authorList>
    </citation>
    <scope>NUCLEOTIDE SEQUENCE [LARGE SCALE GENOMIC DNA]</scope>
    <source>
        <strain evidence="17 18">BY0502</strain>
    </source>
</reference>
<dbReference type="InterPro" id="IPR036097">
    <property type="entry name" value="HisK_dim/P_sf"/>
</dbReference>
<feature type="domain" description="Response regulatory" evidence="15">
    <location>
        <begin position="600"/>
        <end position="718"/>
    </location>
</feature>
<evidence type="ECO:0000256" key="4">
    <source>
        <dbReference type="ARBA" id="ARBA00022679"/>
    </source>
</evidence>
<dbReference type="CDD" id="cd16922">
    <property type="entry name" value="HATPase_EvgS-ArcB-TorS-like"/>
    <property type="match status" value="1"/>
</dbReference>
<feature type="transmembrane region" description="Helical" evidence="13">
    <location>
        <begin position="70"/>
        <end position="91"/>
    </location>
</feature>
<dbReference type="PANTHER" id="PTHR45339">
    <property type="entry name" value="HYBRID SIGNAL TRANSDUCTION HISTIDINE KINASE J"/>
    <property type="match status" value="1"/>
</dbReference>
<dbReference type="Pfam" id="PF02518">
    <property type="entry name" value="HATPase_c"/>
    <property type="match status" value="1"/>
</dbReference>
<evidence type="ECO:0000256" key="5">
    <source>
        <dbReference type="ARBA" id="ARBA00022741"/>
    </source>
</evidence>
<dbReference type="CDD" id="cd00082">
    <property type="entry name" value="HisKA"/>
    <property type="match status" value="1"/>
</dbReference>
<evidence type="ECO:0000259" key="16">
    <source>
        <dbReference type="PROSITE" id="PS50894"/>
    </source>
</evidence>
<dbReference type="OrthoDB" id="5287236at2"/>
<feature type="domain" description="Histidine kinase" evidence="14">
    <location>
        <begin position="214"/>
        <end position="435"/>
    </location>
</feature>
<dbReference type="Gene3D" id="3.30.565.10">
    <property type="entry name" value="Histidine kinase-like ATPase, C-terminal domain"/>
    <property type="match status" value="1"/>
</dbReference>
<dbReference type="SUPFAM" id="SSF55874">
    <property type="entry name" value="ATPase domain of HSP90 chaperone/DNA topoisomerase II/histidine kinase"/>
    <property type="match status" value="1"/>
</dbReference>
<feature type="transmembrane region" description="Helical" evidence="13">
    <location>
        <begin position="144"/>
        <end position="163"/>
    </location>
</feature>
<comment type="caution">
    <text evidence="17">The sequence shown here is derived from an EMBL/GenBank/DDBJ whole genome shotgun (WGS) entry which is preliminary data.</text>
</comment>
<evidence type="ECO:0000256" key="13">
    <source>
        <dbReference type="SAM" id="Phobius"/>
    </source>
</evidence>
<dbReference type="PANTHER" id="PTHR45339:SF5">
    <property type="entry name" value="HISTIDINE KINASE"/>
    <property type="match status" value="1"/>
</dbReference>
<protein>
    <recommendedName>
        <fullName evidence="10">Sensory/regulatory protein RpfC</fullName>
        <ecNumber evidence="2">2.7.13.3</ecNumber>
    </recommendedName>
</protein>
<keyword evidence="5" id="KW-0547">Nucleotide-binding</keyword>
<dbReference type="InterPro" id="IPR003594">
    <property type="entry name" value="HATPase_dom"/>
</dbReference>
<keyword evidence="7" id="KW-0067">ATP-binding</keyword>
<evidence type="ECO:0000256" key="12">
    <source>
        <dbReference type="PROSITE-ProRule" id="PRU00169"/>
    </source>
</evidence>
<gene>
    <name evidence="17" type="ORF">A4H96_10985</name>
</gene>
<dbReference type="SMART" id="SM00387">
    <property type="entry name" value="HATPase_c"/>
    <property type="match status" value="1"/>
</dbReference>
<feature type="transmembrane region" description="Helical" evidence="13">
    <location>
        <begin position="38"/>
        <end position="58"/>
    </location>
</feature>
<evidence type="ECO:0000256" key="8">
    <source>
        <dbReference type="ARBA" id="ARBA00023012"/>
    </source>
</evidence>
<dbReference type="InterPro" id="IPR005467">
    <property type="entry name" value="His_kinase_dom"/>
</dbReference>
<proteinExistence type="predicted"/>
<dbReference type="Gene3D" id="1.10.287.130">
    <property type="match status" value="1"/>
</dbReference>
<dbReference type="InterPro" id="IPR004358">
    <property type="entry name" value="Sig_transdc_His_kin-like_C"/>
</dbReference>
<keyword evidence="4" id="KW-0808">Transferase</keyword>
<keyword evidence="13" id="KW-1133">Transmembrane helix</keyword>
<feature type="domain" description="HPt" evidence="16">
    <location>
        <begin position="756"/>
        <end position="850"/>
    </location>
</feature>
<comment type="catalytic activity">
    <reaction evidence="1">
        <text>ATP + protein L-histidine = ADP + protein N-phospho-L-histidine.</text>
        <dbReference type="EC" id="2.7.13.3"/>
    </reaction>
</comment>
<evidence type="ECO:0000256" key="11">
    <source>
        <dbReference type="PROSITE-ProRule" id="PRU00110"/>
    </source>
</evidence>
<keyword evidence="3 12" id="KW-0597">Phosphoprotein</keyword>
<dbReference type="Pfam" id="PF00512">
    <property type="entry name" value="HisKA"/>
    <property type="match status" value="1"/>
</dbReference>
<dbReference type="RefSeq" id="WP_081258116.1">
    <property type="nucleotide sequence ID" value="NZ_LVXZ01000145.1"/>
</dbReference>
<sequence>MSDTQMPEANNPAVRQVGLFRAISGRLSRRTDSEHEQAIVRMVIGLLVYIYIFSSPYVSWFKDPRPLFTLQVSATIFIVFSVSLFISIIVWPGESPWRRILGMSGDLGITSFLISQSAYQSGFPLLGIYLWVTMGNGFRYGLNYLFLATIMSVIGFTAVLFTSNFWSSHFTFWVGGLIMLAALPTYMAALLTKLNAAIDRANEANRAKSQFLAKMSHELRTPLNGVIGMSDLLLETGLNEEQMGLARIIQASAHTLLELIENILDISKIEAGRLVIEQTDFDLHALVNQTLKTLTTATNKKGLNLVNHIVPETPFLLRGDPRHLRQVLINLTGNAVKFTDEGRVELSVRPLSVTPDKAWLRFDISDTGPGIPEAAQTGIFEPFVQADASIQRRYGGTGLGTAIAKELVEKMGGRIGFHSLVGSGSTFWFELPFLVRDTARIQDANDICSLPDTRVLIVAGGALAENLQDALTTWNMKSDLAGSPARAFSRLIEANEHGIPYRVALVERRHLELAADQFAVAVRAESPLQQISLVLVEEEGSGQEDERFLRAGYSSVLHAPLDRTLLFNALHAAKAEHDLPENVVPLLEYYQQRSNARALHLLVAEDSRVNQKVIQGILEHAGHGVRLASNGEEVLDILAREGPSFDMLILDMNMPGISGLDVLKTVRFMETATPAPVIMLTADATRESMESCRLAGASAYLTKPINARHLLDTIAQLAEKRQETSQNAVPHALDAQGTAQGMVDEQALYALGQLGGNDFVDDVTRGFIQDGHHLVAEIQESAAQQDYPRFQDMVHALKGSAGQLGCTLLVLACSEAERLKPYDLGAPGAEALAAKISNSFDGTCTALTTYLDSQRDAVT</sequence>
<dbReference type="EC" id="2.7.13.3" evidence="2"/>
<dbReference type="AlphaFoldDB" id="A0A179BBF3"/>